<keyword evidence="17" id="KW-0325">Glycoprotein</keyword>
<dbReference type="PRINTS" id="PR01259">
    <property type="entry name" value="NACAEXCHNGR"/>
</dbReference>
<gene>
    <name evidence="22" type="ORF">NDU88_002692</name>
</gene>
<keyword evidence="10" id="KW-0677">Repeat</keyword>
<keyword evidence="23" id="KW-1185">Reference proteome</keyword>
<feature type="transmembrane region" description="Helical" evidence="20">
    <location>
        <begin position="231"/>
        <end position="250"/>
    </location>
</feature>
<comment type="subcellular location">
    <subcellularLocation>
        <location evidence="1">Cell membrane</location>
        <topology evidence="1">Multi-pass membrane protein</topology>
    </subcellularLocation>
</comment>
<dbReference type="PANTHER" id="PTHR10846:SF21">
    <property type="entry name" value="SODIUM_POTASSIUM_CALCIUM EXCHANGER 4"/>
    <property type="match status" value="1"/>
</dbReference>
<feature type="transmembrane region" description="Helical" evidence="20">
    <location>
        <begin position="587"/>
        <end position="612"/>
    </location>
</feature>
<dbReference type="InterPro" id="IPR044880">
    <property type="entry name" value="NCX_ion-bd_dom_sf"/>
</dbReference>
<keyword evidence="11" id="KW-0106">Calcium</keyword>
<evidence type="ECO:0000256" key="10">
    <source>
        <dbReference type="ARBA" id="ARBA00022737"/>
    </source>
</evidence>
<keyword evidence="14" id="KW-0915">Sodium</keyword>
<evidence type="ECO:0000256" key="18">
    <source>
        <dbReference type="ARBA" id="ARBA00023201"/>
    </source>
</evidence>
<feature type="domain" description="Sodium/calcium exchanger membrane region" evidence="21">
    <location>
        <begin position="134"/>
        <end position="273"/>
    </location>
</feature>
<evidence type="ECO:0000256" key="19">
    <source>
        <dbReference type="ARBA" id="ARBA00033627"/>
    </source>
</evidence>
<evidence type="ECO:0000256" key="11">
    <source>
        <dbReference type="ARBA" id="ARBA00022837"/>
    </source>
</evidence>
<feature type="domain" description="Sodium/calcium exchanger membrane region" evidence="21">
    <location>
        <begin position="453"/>
        <end position="602"/>
    </location>
</feature>
<evidence type="ECO:0000313" key="22">
    <source>
        <dbReference type="EMBL" id="KAJ1105284.1"/>
    </source>
</evidence>
<evidence type="ECO:0000256" key="5">
    <source>
        <dbReference type="ARBA" id="ARBA00022475"/>
    </source>
</evidence>
<accession>A0AAV7MQ59</accession>
<evidence type="ECO:0000259" key="21">
    <source>
        <dbReference type="Pfam" id="PF01699"/>
    </source>
</evidence>
<dbReference type="GO" id="GO:0008273">
    <property type="term" value="F:calcium, potassium:sodium antiporter activity"/>
    <property type="evidence" value="ECO:0007669"/>
    <property type="project" value="TreeGrafter"/>
</dbReference>
<dbReference type="AlphaFoldDB" id="A0AAV7MQ59"/>
<keyword evidence="15" id="KW-0406">Ion transport</keyword>
<keyword evidence="8 20" id="KW-0812">Transmembrane</keyword>
<keyword evidence="13 20" id="KW-1133">Transmembrane helix</keyword>
<evidence type="ECO:0000256" key="12">
    <source>
        <dbReference type="ARBA" id="ARBA00022958"/>
    </source>
</evidence>
<dbReference type="NCBIfam" id="TIGR00367">
    <property type="entry name" value="calcium/sodium antiporter"/>
    <property type="match status" value="1"/>
</dbReference>
<feature type="transmembrane region" description="Helical" evidence="20">
    <location>
        <begin position="197"/>
        <end position="219"/>
    </location>
</feature>
<evidence type="ECO:0000256" key="13">
    <source>
        <dbReference type="ARBA" id="ARBA00022989"/>
    </source>
</evidence>
<evidence type="ECO:0000256" key="2">
    <source>
        <dbReference type="ARBA" id="ARBA00005364"/>
    </source>
</evidence>
<dbReference type="EMBL" id="JANPWB010000013">
    <property type="protein sequence ID" value="KAJ1105284.1"/>
    <property type="molecule type" value="Genomic_DNA"/>
</dbReference>
<proteinExistence type="inferred from homology"/>
<feature type="transmembrane region" description="Helical" evidence="20">
    <location>
        <begin position="486"/>
        <end position="508"/>
    </location>
</feature>
<reference evidence="22" key="1">
    <citation type="journal article" date="2022" name="bioRxiv">
        <title>Sequencing and chromosome-scale assembly of the giantPleurodeles waltlgenome.</title>
        <authorList>
            <person name="Brown T."/>
            <person name="Elewa A."/>
            <person name="Iarovenko S."/>
            <person name="Subramanian E."/>
            <person name="Araus A.J."/>
            <person name="Petzold A."/>
            <person name="Susuki M."/>
            <person name="Suzuki K.-i.T."/>
            <person name="Hayashi T."/>
            <person name="Toyoda A."/>
            <person name="Oliveira C."/>
            <person name="Osipova E."/>
            <person name="Leigh N.D."/>
            <person name="Simon A."/>
            <person name="Yun M.H."/>
        </authorList>
    </citation>
    <scope>NUCLEOTIDE SEQUENCE</scope>
    <source>
        <strain evidence="22">20211129_DDA</strain>
        <tissue evidence="22">Liver</tissue>
    </source>
</reference>
<keyword evidence="7" id="KW-0109">Calcium transport</keyword>
<comment type="catalytic activity">
    <reaction evidence="19">
        <text>Ca(2+)(out) + K(+)(out) + 4 Na(+)(in) = Ca(2+)(in) + K(+)(in) + 4 Na(+)(out)</text>
        <dbReference type="Rhea" id="RHEA:69967"/>
        <dbReference type="ChEBI" id="CHEBI:29101"/>
        <dbReference type="ChEBI" id="CHEBI:29103"/>
        <dbReference type="ChEBI" id="CHEBI:29108"/>
    </reaction>
</comment>
<keyword evidence="18" id="KW-0739">Sodium transport</keyword>
<sequence>MGSAPHLSDMGEQSGQCKWAAPGNRGVCTQPGLGSHLCKGGRRRERLLLQGTFICTLLFSVWCLSSLLDKLGHETSFGGRKFRSDTWRNRKLMATDNGSLERVNCTEPAITEFPDDLFTIKERQRGAIAFHISCALYMFYALAIVCDDYFVPSLEKICEKLHLSEDVAGATFMAAGSSTPELFASVIGVFITHGDVGVGTIVGSAVFNILCIIGVCGIFAGQVVQLMQWSLLRSCICYTFSVIALIIFITDGIIQWWESLILIFMYAFYILVMKYNKKLQNLFTRNQKPMANGSAVSNEMVNDSASHDITDDPSLPLLGEGEPKPIYNGKDSVAVVDAIISSSPSKFQIPETYLPIMITTDVGPTTRLTMPLNSATDGIIPSSDGKLETFENEKVYVDKNNPHEEPESNHLCPCSVPATCLNKCKWAFTWPITCIFYLTIPNFSKPRRENMFLVTFLVSILWLGIFSYILVWMVAVIGYTLGIPDVIMGITFLAAGSSVPDCIASVIVARQGHGDMAVSNSIGSNVFDILVGLGVPWFLQTVAVQYGSVIRINSRGLVYLVILVLGSVALMVLGVRINKWRLDKKLGAYVLSLYVFFLCFSVLIELNVFTFLNLTMC</sequence>
<evidence type="ECO:0000256" key="3">
    <source>
        <dbReference type="ARBA" id="ARBA00022448"/>
    </source>
</evidence>
<dbReference type="InterPro" id="IPR004837">
    <property type="entry name" value="NaCa_Exmemb"/>
</dbReference>
<dbReference type="InterPro" id="IPR004481">
    <property type="entry name" value="K/Na/Ca-exchanger"/>
</dbReference>
<evidence type="ECO:0000256" key="9">
    <source>
        <dbReference type="ARBA" id="ARBA00022729"/>
    </source>
</evidence>
<feature type="transmembrane region" description="Helical" evidence="20">
    <location>
        <begin position="556"/>
        <end position="575"/>
    </location>
</feature>
<evidence type="ECO:0000256" key="17">
    <source>
        <dbReference type="ARBA" id="ARBA00023180"/>
    </source>
</evidence>
<evidence type="ECO:0000256" key="1">
    <source>
        <dbReference type="ARBA" id="ARBA00004651"/>
    </source>
</evidence>
<evidence type="ECO:0000256" key="6">
    <source>
        <dbReference type="ARBA" id="ARBA00022538"/>
    </source>
</evidence>
<evidence type="ECO:0000256" key="15">
    <source>
        <dbReference type="ARBA" id="ARBA00023065"/>
    </source>
</evidence>
<dbReference type="InterPro" id="IPR004836">
    <property type="entry name" value="Na_Ca_Ex"/>
</dbReference>
<feature type="transmembrane region" description="Helical" evidence="20">
    <location>
        <begin position="256"/>
        <end position="275"/>
    </location>
</feature>
<evidence type="ECO:0000256" key="14">
    <source>
        <dbReference type="ARBA" id="ARBA00023053"/>
    </source>
</evidence>
<keyword evidence="6" id="KW-0633">Potassium transport</keyword>
<keyword evidence="9" id="KW-0732">Signal</keyword>
<keyword evidence="5" id="KW-1003">Cell membrane</keyword>
<keyword evidence="4" id="KW-0050">Antiport</keyword>
<dbReference type="GO" id="GO:0005886">
    <property type="term" value="C:plasma membrane"/>
    <property type="evidence" value="ECO:0007669"/>
    <property type="project" value="UniProtKB-SubCell"/>
</dbReference>
<evidence type="ECO:0000256" key="16">
    <source>
        <dbReference type="ARBA" id="ARBA00023136"/>
    </source>
</evidence>
<dbReference type="GO" id="GO:0005262">
    <property type="term" value="F:calcium channel activity"/>
    <property type="evidence" value="ECO:0007669"/>
    <property type="project" value="TreeGrafter"/>
</dbReference>
<feature type="transmembrane region" description="Helical" evidence="20">
    <location>
        <begin position="47"/>
        <end position="68"/>
    </location>
</feature>
<evidence type="ECO:0000256" key="20">
    <source>
        <dbReference type="SAM" id="Phobius"/>
    </source>
</evidence>
<dbReference type="FunFam" id="1.20.1420.30:FF:000006">
    <property type="entry name" value="sodium/potassium/calcium exchanger 4 isoform X1"/>
    <property type="match status" value="1"/>
</dbReference>
<comment type="caution">
    <text evidence="22">The sequence shown here is derived from an EMBL/GenBank/DDBJ whole genome shotgun (WGS) entry which is preliminary data.</text>
</comment>
<dbReference type="PANTHER" id="PTHR10846">
    <property type="entry name" value="SODIUM/POTASSIUM/CALCIUM EXCHANGER"/>
    <property type="match status" value="1"/>
</dbReference>
<evidence type="ECO:0000256" key="7">
    <source>
        <dbReference type="ARBA" id="ARBA00022568"/>
    </source>
</evidence>
<dbReference type="GO" id="GO:0006874">
    <property type="term" value="P:intracellular calcium ion homeostasis"/>
    <property type="evidence" value="ECO:0007669"/>
    <property type="project" value="TreeGrafter"/>
</dbReference>
<evidence type="ECO:0000313" key="23">
    <source>
        <dbReference type="Proteomes" id="UP001066276"/>
    </source>
</evidence>
<feature type="transmembrane region" description="Helical" evidence="20">
    <location>
        <begin position="529"/>
        <end position="550"/>
    </location>
</feature>
<protein>
    <recommendedName>
        <fullName evidence="21">Sodium/calcium exchanger membrane region domain-containing protein</fullName>
    </recommendedName>
</protein>
<feature type="transmembrane region" description="Helical" evidence="20">
    <location>
        <begin position="127"/>
        <end position="146"/>
    </location>
</feature>
<evidence type="ECO:0000256" key="4">
    <source>
        <dbReference type="ARBA" id="ARBA00022449"/>
    </source>
</evidence>
<keyword evidence="16 20" id="KW-0472">Membrane</keyword>
<dbReference type="GO" id="GO:0007608">
    <property type="term" value="P:sensory perception of smell"/>
    <property type="evidence" value="ECO:0007669"/>
    <property type="project" value="TreeGrafter"/>
</dbReference>
<keyword evidence="12" id="KW-0630">Potassium</keyword>
<comment type="similarity">
    <text evidence="2">Belongs to the Ca(2+):cation antiporter (CaCA) (TC 2.A.19) family. SLC24A subfamily.</text>
</comment>
<keyword evidence="3" id="KW-0813">Transport</keyword>
<dbReference type="Gene3D" id="1.20.1420.30">
    <property type="entry name" value="NCX, central ion-binding region"/>
    <property type="match status" value="2"/>
</dbReference>
<organism evidence="22 23">
    <name type="scientific">Pleurodeles waltl</name>
    <name type="common">Iberian ribbed newt</name>
    <dbReference type="NCBI Taxonomy" id="8319"/>
    <lineage>
        <taxon>Eukaryota</taxon>
        <taxon>Metazoa</taxon>
        <taxon>Chordata</taxon>
        <taxon>Craniata</taxon>
        <taxon>Vertebrata</taxon>
        <taxon>Euteleostomi</taxon>
        <taxon>Amphibia</taxon>
        <taxon>Batrachia</taxon>
        <taxon>Caudata</taxon>
        <taxon>Salamandroidea</taxon>
        <taxon>Salamandridae</taxon>
        <taxon>Pleurodelinae</taxon>
        <taxon>Pleurodeles</taxon>
    </lineage>
</organism>
<evidence type="ECO:0000256" key="8">
    <source>
        <dbReference type="ARBA" id="ARBA00022692"/>
    </source>
</evidence>
<dbReference type="Proteomes" id="UP001066276">
    <property type="component" value="Chromosome 9"/>
</dbReference>
<dbReference type="Pfam" id="PF01699">
    <property type="entry name" value="Na_Ca_ex"/>
    <property type="match status" value="2"/>
</dbReference>
<name>A0AAV7MQ59_PLEWA</name>
<feature type="transmembrane region" description="Helical" evidence="20">
    <location>
        <begin position="452"/>
        <end position="480"/>
    </location>
</feature>
<dbReference type="FunFam" id="1.20.1420.30:FF:000005">
    <property type="entry name" value="sodium/potassium/calcium exchanger 3 isoform X1"/>
    <property type="match status" value="1"/>
</dbReference>